<dbReference type="AlphaFoldDB" id="A0A1D2MES3"/>
<dbReference type="OrthoDB" id="6769862at2759"/>
<dbReference type="Pfam" id="PF00589">
    <property type="entry name" value="Phage_integrase"/>
    <property type="match status" value="1"/>
</dbReference>
<organism evidence="3 4">
    <name type="scientific">Orchesella cincta</name>
    <name type="common">Springtail</name>
    <name type="synonym">Podura cincta</name>
    <dbReference type="NCBI Taxonomy" id="48709"/>
    <lineage>
        <taxon>Eukaryota</taxon>
        <taxon>Metazoa</taxon>
        <taxon>Ecdysozoa</taxon>
        <taxon>Arthropoda</taxon>
        <taxon>Hexapoda</taxon>
        <taxon>Collembola</taxon>
        <taxon>Entomobryomorpha</taxon>
        <taxon>Entomobryoidea</taxon>
        <taxon>Orchesellidae</taxon>
        <taxon>Orchesellinae</taxon>
        <taxon>Orchesella</taxon>
    </lineage>
</organism>
<dbReference type="OMA" id="WMASEPS"/>
<dbReference type="Gene3D" id="1.10.443.10">
    <property type="entry name" value="Intergrase catalytic core"/>
    <property type="match status" value="1"/>
</dbReference>
<dbReference type="GO" id="GO:0015074">
    <property type="term" value="P:DNA integration"/>
    <property type="evidence" value="ECO:0007669"/>
    <property type="project" value="InterPro"/>
</dbReference>
<proteinExistence type="predicted"/>
<dbReference type="InterPro" id="IPR002104">
    <property type="entry name" value="Integrase_catalytic"/>
</dbReference>
<evidence type="ECO:0000313" key="4">
    <source>
        <dbReference type="Proteomes" id="UP000094527"/>
    </source>
</evidence>
<evidence type="ECO:0000313" key="3">
    <source>
        <dbReference type="EMBL" id="ODM91475.1"/>
    </source>
</evidence>
<keyword evidence="4" id="KW-1185">Reference proteome</keyword>
<sequence>MRTPQPRYTETWDPSILVSFIQKLDDNGKLSLPQLTKKLVCLLALTKACRSSDICALDINGMSFTHDGVIFKRLHLSKTSRKGFLPDSFFPKYDAESSLCVVRVLKEYISRTSEYRLSSKLILGTVKPYNPVSTNTVSRWIIEFMQLAGIDTALFKSHSVRSSATSKASQRGMSLIDIQRAADWSSPNTFLKFYKRYYSHSGFGTTVLSSSN</sequence>
<dbReference type="PANTHER" id="PTHR35617:SF3">
    <property type="entry name" value="CORE-BINDING (CB) DOMAIN-CONTAINING PROTEIN"/>
    <property type="match status" value="1"/>
</dbReference>
<comment type="caution">
    <text evidence="3">The sequence shown here is derived from an EMBL/GenBank/DDBJ whole genome shotgun (WGS) entry which is preliminary data.</text>
</comment>
<dbReference type="GO" id="GO:0003677">
    <property type="term" value="F:DNA binding"/>
    <property type="evidence" value="ECO:0007669"/>
    <property type="project" value="InterPro"/>
</dbReference>
<dbReference type="InterPro" id="IPR013762">
    <property type="entry name" value="Integrase-like_cat_sf"/>
</dbReference>
<dbReference type="PROSITE" id="PS51898">
    <property type="entry name" value="TYR_RECOMBINASE"/>
    <property type="match status" value="1"/>
</dbReference>
<dbReference type="SUPFAM" id="SSF56349">
    <property type="entry name" value="DNA breaking-rejoining enzymes"/>
    <property type="match status" value="1"/>
</dbReference>
<protein>
    <submittedName>
        <fullName evidence="3">Integrase/recombinase xerD</fullName>
    </submittedName>
</protein>
<accession>A0A1D2MES3</accession>
<reference evidence="3 4" key="1">
    <citation type="journal article" date="2016" name="Genome Biol. Evol.">
        <title>Gene Family Evolution Reflects Adaptation to Soil Environmental Stressors in the Genome of the Collembolan Orchesella cincta.</title>
        <authorList>
            <person name="Faddeeva-Vakhrusheva A."/>
            <person name="Derks M.F."/>
            <person name="Anvar S.Y."/>
            <person name="Agamennone V."/>
            <person name="Suring W."/>
            <person name="Smit S."/>
            <person name="van Straalen N.M."/>
            <person name="Roelofs D."/>
        </authorList>
    </citation>
    <scope>NUCLEOTIDE SEQUENCE [LARGE SCALE GENOMIC DNA]</scope>
    <source>
        <tissue evidence="3">Mixed pool</tissue>
    </source>
</reference>
<dbReference type="Proteomes" id="UP000094527">
    <property type="component" value="Unassembled WGS sequence"/>
</dbReference>
<dbReference type="EMBL" id="LJIJ01001538">
    <property type="protein sequence ID" value="ODM91475.1"/>
    <property type="molecule type" value="Genomic_DNA"/>
</dbReference>
<feature type="domain" description="Tyr recombinase" evidence="2">
    <location>
        <begin position="7"/>
        <end position="212"/>
    </location>
</feature>
<gene>
    <name evidence="3" type="ORF">Ocin01_15213</name>
</gene>
<name>A0A1D2MES3_ORCCI</name>
<dbReference type="InterPro" id="IPR011010">
    <property type="entry name" value="DNA_brk_join_enz"/>
</dbReference>
<dbReference type="GO" id="GO:0006310">
    <property type="term" value="P:DNA recombination"/>
    <property type="evidence" value="ECO:0007669"/>
    <property type="project" value="UniProtKB-KW"/>
</dbReference>
<evidence type="ECO:0000256" key="1">
    <source>
        <dbReference type="ARBA" id="ARBA00023172"/>
    </source>
</evidence>
<keyword evidence="1" id="KW-0233">DNA recombination</keyword>
<dbReference type="PANTHER" id="PTHR35617">
    <property type="entry name" value="PHAGE_INTEGRASE DOMAIN-CONTAINING PROTEIN"/>
    <property type="match status" value="1"/>
</dbReference>
<evidence type="ECO:0000259" key="2">
    <source>
        <dbReference type="PROSITE" id="PS51898"/>
    </source>
</evidence>